<dbReference type="Proteomes" id="UP001159428">
    <property type="component" value="Unassembled WGS sequence"/>
</dbReference>
<feature type="transmembrane region" description="Helical" evidence="2">
    <location>
        <begin position="6"/>
        <end position="26"/>
    </location>
</feature>
<feature type="compositionally biased region" description="Basic and acidic residues" evidence="1">
    <location>
        <begin position="233"/>
        <end position="242"/>
    </location>
</feature>
<evidence type="ECO:0000313" key="4">
    <source>
        <dbReference type="Proteomes" id="UP001159428"/>
    </source>
</evidence>
<dbReference type="EMBL" id="CALNXJ010000005">
    <property type="protein sequence ID" value="CAH3039971.1"/>
    <property type="molecule type" value="Genomic_DNA"/>
</dbReference>
<feature type="compositionally biased region" description="Low complexity" evidence="1">
    <location>
        <begin position="72"/>
        <end position="82"/>
    </location>
</feature>
<gene>
    <name evidence="3" type="ORF">PMEA_00025572</name>
</gene>
<feature type="region of interest" description="Disordered" evidence="1">
    <location>
        <begin position="205"/>
        <end position="242"/>
    </location>
</feature>
<name>A0AAU9W1L3_9CNID</name>
<accession>A0AAU9W1L3</accession>
<keyword evidence="4" id="KW-1185">Reference proteome</keyword>
<keyword evidence="2" id="KW-1133">Transmembrane helix</keyword>
<evidence type="ECO:0000256" key="2">
    <source>
        <dbReference type="SAM" id="Phobius"/>
    </source>
</evidence>
<protein>
    <submittedName>
        <fullName evidence="3">Uncharacterized protein</fullName>
    </submittedName>
</protein>
<keyword evidence="2" id="KW-0472">Membrane</keyword>
<feature type="region of interest" description="Disordered" evidence="1">
    <location>
        <begin position="72"/>
        <end position="98"/>
    </location>
</feature>
<feature type="transmembrane region" description="Helical" evidence="2">
    <location>
        <begin position="113"/>
        <end position="129"/>
    </location>
</feature>
<evidence type="ECO:0000313" key="3">
    <source>
        <dbReference type="EMBL" id="CAH3039971.1"/>
    </source>
</evidence>
<reference evidence="3 4" key="1">
    <citation type="submission" date="2022-05" db="EMBL/GenBank/DDBJ databases">
        <authorList>
            <consortium name="Genoscope - CEA"/>
            <person name="William W."/>
        </authorList>
    </citation>
    <scope>NUCLEOTIDE SEQUENCE [LARGE SCALE GENOMIC DNA]</scope>
</reference>
<sequence length="242" mass="26497">MADIGQVVVIVLIVVAAIVIGFCCHFGSQKRRDQERAANLRASQQAAGPTANHNESASSVFLFGLQGATGTSNSTGAAGGESHSAEDRAEASVPMSPDAIADCGPPSYRCETIYYWIGASLAVLFMLLVCHCIRQMEEDEENDNINANLRTVNTNGIQREAEIQRDGQVERMVMSTRNDPWQHEEAFDQIFNPVADSAPRSYIEVEDETEAPPPSYEEVMRASQEAPHSRTPSNDHHVTTYI</sequence>
<organism evidence="3 4">
    <name type="scientific">Pocillopora meandrina</name>
    <dbReference type="NCBI Taxonomy" id="46732"/>
    <lineage>
        <taxon>Eukaryota</taxon>
        <taxon>Metazoa</taxon>
        <taxon>Cnidaria</taxon>
        <taxon>Anthozoa</taxon>
        <taxon>Hexacorallia</taxon>
        <taxon>Scleractinia</taxon>
        <taxon>Astrocoeniina</taxon>
        <taxon>Pocilloporidae</taxon>
        <taxon>Pocillopora</taxon>
    </lineage>
</organism>
<dbReference type="AlphaFoldDB" id="A0AAU9W1L3"/>
<comment type="caution">
    <text evidence="3">The sequence shown here is derived from an EMBL/GenBank/DDBJ whole genome shotgun (WGS) entry which is preliminary data.</text>
</comment>
<evidence type="ECO:0000256" key="1">
    <source>
        <dbReference type="SAM" id="MobiDB-lite"/>
    </source>
</evidence>
<keyword evidence="2" id="KW-0812">Transmembrane</keyword>
<proteinExistence type="predicted"/>